<gene>
    <name evidence="4" type="ORF">QBC46DRAFT_392510</name>
</gene>
<comment type="caution">
    <text evidence="4">The sequence shown here is derived from an EMBL/GenBank/DDBJ whole genome shotgun (WGS) entry which is preliminary data.</text>
</comment>
<evidence type="ECO:0000256" key="1">
    <source>
        <dbReference type="ARBA" id="ARBA00005863"/>
    </source>
</evidence>
<sequence length="222" mass="24512">MRPKILCLHGGGTNADIFRIQSRKIALLLSPHFDLVYLDGPLQCNAGPGVLPIFEGAGPYRQWLHDNHPPLAGQEEEQEWSGLNQLMAAFKEKGPFVGVMGFSQGCKAALHLVRRLEEERSRGSLQFALLVCGTAPFQGARDDSGRGRQFKASLDKGVVKGVESIHVIADDDPWRPESDALLQFFDEQTRRVIRAQGGHHMPTEDKINKLLSGLVLSCYEGV</sequence>
<evidence type="ECO:0000313" key="5">
    <source>
        <dbReference type="Proteomes" id="UP001303473"/>
    </source>
</evidence>
<dbReference type="InterPro" id="IPR005645">
    <property type="entry name" value="FSH-like_dom"/>
</dbReference>
<dbReference type="PANTHER" id="PTHR48070">
    <property type="entry name" value="ESTERASE OVCA2"/>
    <property type="match status" value="1"/>
</dbReference>
<dbReference type="GO" id="GO:0005737">
    <property type="term" value="C:cytoplasm"/>
    <property type="evidence" value="ECO:0007669"/>
    <property type="project" value="TreeGrafter"/>
</dbReference>
<dbReference type="Gene3D" id="3.40.50.1820">
    <property type="entry name" value="alpha/beta hydrolase"/>
    <property type="match status" value="1"/>
</dbReference>
<dbReference type="AlphaFoldDB" id="A0AAN6S214"/>
<comment type="similarity">
    <text evidence="1">Belongs to the LovG family.</text>
</comment>
<dbReference type="GO" id="GO:0005634">
    <property type="term" value="C:nucleus"/>
    <property type="evidence" value="ECO:0007669"/>
    <property type="project" value="TreeGrafter"/>
</dbReference>
<accession>A0AAN6S214</accession>
<protein>
    <submittedName>
        <fullName evidence="4">Serine hydrolase FSH</fullName>
    </submittedName>
</protein>
<dbReference type="InterPro" id="IPR029058">
    <property type="entry name" value="AB_hydrolase_fold"/>
</dbReference>
<dbReference type="GO" id="GO:0016787">
    <property type="term" value="F:hydrolase activity"/>
    <property type="evidence" value="ECO:0007669"/>
    <property type="project" value="UniProtKB-KW"/>
</dbReference>
<organism evidence="4 5">
    <name type="scientific">Diplogelasinospora grovesii</name>
    <dbReference type="NCBI Taxonomy" id="303347"/>
    <lineage>
        <taxon>Eukaryota</taxon>
        <taxon>Fungi</taxon>
        <taxon>Dikarya</taxon>
        <taxon>Ascomycota</taxon>
        <taxon>Pezizomycotina</taxon>
        <taxon>Sordariomycetes</taxon>
        <taxon>Sordariomycetidae</taxon>
        <taxon>Sordariales</taxon>
        <taxon>Diplogelasinosporaceae</taxon>
        <taxon>Diplogelasinospora</taxon>
    </lineage>
</organism>
<keyword evidence="2 4" id="KW-0378">Hydrolase</keyword>
<proteinExistence type="inferred from homology"/>
<evidence type="ECO:0000259" key="3">
    <source>
        <dbReference type="Pfam" id="PF03959"/>
    </source>
</evidence>
<dbReference type="InterPro" id="IPR050593">
    <property type="entry name" value="LovG"/>
</dbReference>
<feature type="domain" description="Serine hydrolase" evidence="3">
    <location>
        <begin position="3"/>
        <end position="208"/>
    </location>
</feature>
<evidence type="ECO:0000313" key="4">
    <source>
        <dbReference type="EMBL" id="KAK3937565.1"/>
    </source>
</evidence>
<dbReference type="EMBL" id="MU853851">
    <property type="protein sequence ID" value="KAK3937565.1"/>
    <property type="molecule type" value="Genomic_DNA"/>
</dbReference>
<evidence type="ECO:0000256" key="2">
    <source>
        <dbReference type="ARBA" id="ARBA00022801"/>
    </source>
</evidence>
<dbReference type="GO" id="GO:0044550">
    <property type="term" value="P:secondary metabolite biosynthetic process"/>
    <property type="evidence" value="ECO:0007669"/>
    <property type="project" value="TreeGrafter"/>
</dbReference>
<dbReference type="PANTHER" id="PTHR48070:SF3">
    <property type="entry name" value="ESTERASE DBAE-RELATED"/>
    <property type="match status" value="1"/>
</dbReference>
<dbReference type="SUPFAM" id="SSF53474">
    <property type="entry name" value="alpha/beta-Hydrolases"/>
    <property type="match status" value="1"/>
</dbReference>
<keyword evidence="5" id="KW-1185">Reference proteome</keyword>
<dbReference type="Proteomes" id="UP001303473">
    <property type="component" value="Unassembled WGS sequence"/>
</dbReference>
<dbReference type="Pfam" id="PF03959">
    <property type="entry name" value="FSH1"/>
    <property type="match status" value="1"/>
</dbReference>
<name>A0AAN6S214_9PEZI</name>
<reference evidence="5" key="1">
    <citation type="journal article" date="2023" name="Mol. Phylogenet. Evol.">
        <title>Genome-scale phylogeny and comparative genomics of the fungal order Sordariales.</title>
        <authorList>
            <person name="Hensen N."/>
            <person name="Bonometti L."/>
            <person name="Westerberg I."/>
            <person name="Brannstrom I.O."/>
            <person name="Guillou S."/>
            <person name="Cros-Aarteil S."/>
            <person name="Calhoun S."/>
            <person name="Haridas S."/>
            <person name="Kuo A."/>
            <person name="Mondo S."/>
            <person name="Pangilinan J."/>
            <person name="Riley R."/>
            <person name="LaButti K."/>
            <person name="Andreopoulos B."/>
            <person name="Lipzen A."/>
            <person name="Chen C."/>
            <person name="Yan M."/>
            <person name="Daum C."/>
            <person name="Ng V."/>
            <person name="Clum A."/>
            <person name="Steindorff A."/>
            <person name="Ohm R.A."/>
            <person name="Martin F."/>
            <person name="Silar P."/>
            <person name="Natvig D.O."/>
            <person name="Lalanne C."/>
            <person name="Gautier V."/>
            <person name="Ament-Velasquez S.L."/>
            <person name="Kruys A."/>
            <person name="Hutchinson M.I."/>
            <person name="Powell A.J."/>
            <person name="Barry K."/>
            <person name="Miller A.N."/>
            <person name="Grigoriev I.V."/>
            <person name="Debuchy R."/>
            <person name="Gladieux P."/>
            <person name="Hiltunen Thoren M."/>
            <person name="Johannesson H."/>
        </authorList>
    </citation>
    <scope>NUCLEOTIDE SEQUENCE [LARGE SCALE GENOMIC DNA]</scope>
    <source>
        <strain evidence="5">CBS 340.73</strain>
    </source>
</reference>